<comment type="catalytic activity">
    <reaction evidence="1 9">
        <text>(2S)-2-acetolactate + H(+) = (R)-acetoin + CO2</text>
        <dbReference type="Rhea" id="RHEA:21580"/>
        <dbReference type="ChEBI" id="CHEBI:15378"/>
        <dbReference type="ChEBI" id="CHEBI:15686"/>
        <dbReference type="ChEBI" id="CHEBI:16526"/>
        <dbReference type="ChEBI" id="CHEBI:58476"/>
        <dbReference type="EC" id="4.1.1.5"/>
    </reaction>
</comment>
<keyword evidence="7 9" id="KW-0005">Acetoin biosynthesis</keyword>
<gene>
    <name evidence="10" type="primary">budA</name>
    <name evidence="10" type="ORF">FE392_18910</name>
</gene>
<comment type="pathway">
    <text evidence="2 9">Polyol metabolism; (R,R)-butane-2,3-diol biosynthesis; (R,R)-butane-2,3-diol from pyruvate: step 2/3.</text>
</comment>
<name>A0ABU4SF18_9GAMM</name>
<reference evidence="11" key="1">
    <citation type="journal article" date="2024" name="Toxins">
        <title>Genome Sequence Analysis of Native Xenorhabdus Strains Isolated from Entomopathogenic Nematodes in Argentina.</title>
        <authorList>
            <person name="Palma L."/>
            <person name="Frizzo L."/>
            <person name="Kaiser S."/>
            <person name="Berry C."/>
            <person name="Caballero P."/>
            <person name="Bode H.B."/>
            <person name="Del Valle E.E."/>
        </authorList>
    </citation>
    <scope>NUCLEOTIDE SEQUENCE [LARGE SCALE GENOMIC DNA]</scope>
    <source>
        <strain evidence="11">12</strain>
    </source>
</reference>
<dbReference type="PANTHER" id="PTHR35524">
    <property type="entry name" value="ALPHA-ACETOLACTATE DECARBOXYLASE"/>
    <property type="match status" value="1"/>
</dbReference>
<evidence type="ECO:0000256" key="4">
    <source>
        <dbReference type="ARBA" id="ARBA00013204"/>
    </source>
</evidence>
<dbReference type="Proteomes" id="UP001271890">
    <property type="component" value="Unassembled WGS sequence"/>
</dbReference>
<evidence type="ECO:0000256" key="1">
    <source>
        <dbReference type="ARBA" id="ARBA00001784"/>
    </source>
</evidence>
<evidence type="ECO:0000313" key="11">
    <source>
        <dbReference type="Proteomes" id="UP001271890"/>
    </source>
</evidence>
<dbReference type="EMBL" id="VCDN01000127">
    <property type="protein sequence ID" value="MDX7989340.1"/>
    <property type="molecule type" value="Genomic_DNA"/>
</dbReference>
<proteinExistence type="inferred from homology"/>
<keyword evidence="8 9" id="KW-0456">Lyase</keyword>
<protein>
    <recommendedName>
        <fullName evidence="5 9">Alpha-acetolactate decarboxylase</fullName>
        <ecNumber evidence="4 9">4.1.1.5</ecNumber>
    </recommendedName>
</protein>
<dbReference type="PANTHER" id="PTHR35524:SF1">
    <property type="entry name" value="ALPHA-ACETOLACTATE DECARBOXYLASE"/>
    <property type="match status" value="1"/>
</dbReference>
<dbReference type="EC" id="4.1.1.5" evidence="4 9"/>
<evidence type="ECO:0000256" key="2">
    <source>
        <dbReference type="ARBA" id="ARBA00005170"/>
    </source>
</evidence>
<dbReference type="NCBIfam" id="TIGR01252">
    <property type="entry name" value="acetolac_decarb"/>
    <property type="match status" value="1"/>
</dbReference>
<evidence type="ECO:0000256" key="3">
    <source>
        <dbReference type="ARBA" id="ARBA00007106"/>
    </source>
</evidence>
<dbReference type="SUPFAM" id="SSF117856">
    <property type="entry name" value="AF0104/ALDC/Ptd012-like"/>
    <property type="match status" value="1"/>
</dbReference>
<dbReference type="PIRSF" id="PIRSF001332">
    <property type="entry name" value="Acetolac_decarb"/>
    <property type="match status" value="1"/>
</dbReference>
<evidence type="ECO:0000256" key="7">
    <source>
        <dbReference type="ARBA" id="ARBA00023061"/>
    </source>
</evidence>
<keyword evidence="11" id="KW-1185">Reference proteome</keyword>
<dbReference type="Gene3D" id="3.30.1330.80">
    <property type="entry name" value="Hypothetical protein, similar to alpha- acetolactate decarboxylase, domain 2"/>
    <property type="match status" value="2"/>
</dbReference>
<keyword evidence="6 9" id="KW-0210">Decarboxylase</keyword>
<evidence type="ECO:0000256" key="8">
    <source>
        <dbReference type="ARBA" id="ARBA00023239"/>
    </source>
</evidence>
<dbReference type="InterPro" id="IPR005128">
    <property type="entry name" value="Acetolactate_a_deCO2ase"/>
</dbReference>
<evidence type="ECO:0000256" key="6">
    <source>
        <dbReference type="ARBA" id="ARBA00022793"/>
    </source>
</evidence>
<evidence type="ECO:0000256" key="9">
    <source>
        <dbReference type="PIRNR" id="PIRNR001332"/>
    </source>
</evidence>
<dbReference type="GO" id="GO:0047605">
    <property type="term" value="F:acetolactate decarboxylase activity"/>
    <property type="evidence" value="ECO:0007669"/>
    <property type="project" value="UniProtKB-EC"/>
</dbReference>
<evidence type="ECO:0000313" key="10">
    <source>
        <dbReference type="EMBL" id="MDX7989340.1"/>
    </source>
</evidence>
<comment type="similarity">
    <text evidence="3 9">Belongs to the alpha-acetolactate decarboxylase family.</text>
</comment>
<dbReference type="RefSeq" id="WP_319931711.1">
    <property type="nucleotide sequence ID" value="NZ_VCDN01000127.1"/>
</dbReference>
<comment type="caution">
    <text evidence="10">The sequence shown here is derived from an EMBL/GenBank/DDBJ whole genome shotgun (WGS) entry which is preliminary data.</text>
</comment>
<organism evidence="10 11">
    <name type="scientific">Xenorhabdus santafensis</name>
    <dbReference type="NCBI Taxonomy" id="2582833"/>
    <lineage>
        <taxon>Bacteria</taxon>
        <taxon>Pseudomonadati</taxon>
        <taxon>Pseudomonadota</taxon>
        <taxon>Gammaproteobacteria</taxon>
        <taxon>Enterobacterales</taxon>
        <taxon>Morganellaceae</taxon>
        <taxon>Xenorhabdus</taxon>
    </lineage>
</organism>
<accession>A0ABU4SF18</accession>
<sequence>MDFDLQHGRTVREVHIMKNRTINQYSTIHALMSGVFDGTFAISEISHGGSFGIGCSHALAGEMIALDDFYYEIQGAGDVRQFTDQEQIPFAQLTHFNPDDQFPVSDISKADLYSQLSAQGNIDNIFAAIRIEGYFEHVWFRRTNYQQKPYRPFVEAITEQSEETLYDISGVMIGFWTPESFQGLSVAGIHLHFIDDSRKHGGHVFGFKLKSGLLSYEIKQDIKIHLPNKDEYINANLKIDNLDDIIRKTEG</sequence>
<dbReference type="Pfam" id="PF03306">
    <property type="entry name" value="AAL_decarboxy"/>
    <property type="match status" value="1"/>
</dbReference>
<dbReference type="CDD" id="cd17299">
    <property type="entry name" value="acetolactate_decarboxylase"/>
    <property type="match status" value="1"/>
</dbReference>
<evidence type="ECO:0000256" key="5">
    <source>
        <dbReference type="ARBA" id="ARBA00020164"/>
    </source>
</evidence>